<dbReference type="PROSITE" id="PS51371">
    <property type="entry name" value="CBS"/>
    <property type="match status" value="1"/>
</dbReference>
<proteinExistence type="inferred from homology"/>
<dbReference type="GO" id="GO:0019901">
    <property type="term" value="F:protein kinase binding"/>
    <property type="evidence" value="ECO:0007669"/>
    <property type="project" value="TreeGrafter"/>
</dbReference>
<keyword evidence="3 5" id="KW-0129">CBS domain</keyword>
<evidence type="ECO:0000313" key="8">
    <source>
        <dbReference type="EMBL" id="RNA26536.1"/>
    </source>
</evidence>
<dbReference type="GO" id="GO:0016301">
    <property type="term" value="F:kinase activity"/>
    <property type="evidence" value="ECO:0007669"/>
    <property type="project" value="UniProtKB-KW"/>
</dbReference>
<dbReference type="InterPro" id="IPR000644">
    <property type="entry name" value="CBS_dom"/>
</dbReference>
<feature type="region of interest" description="Disordered" evidence="6">
    <location>
        <begin position="133"/>
        <end position="183"/>
    </location>
</feature>
<dbReference type="GO" id="GO:0016208">
    <property type="term" value="F:AMP binding"/>
    <property type="evidence" value="ECO:0007669"/>
    <property type="project" value="TreeGrafter"/>
</dbReference>
<keyword evidence="8" id="KW-0418">Kinase</keyword>
<keyword evidence="9" id="KW-1185">Reference proteome</keyword>
<comment type="similarity">
    <text evidence="1">Belongs to the 5'-AMP-activated protein kinase gamma subunit family.</text>
</comment>
<dbReference type="Proteomes" id="UP000276133">
    <property type="component" value="Unassembled WGS sequence"/>
</dbReference>
<dbReference type="Pfam" id="PF00571">
    <property type="entry name" value="CBS"/>
    <property type="match status" value="1"/>
</dbReference>
<protein>
    <submittedName>
        <fullName evidence="8">5-AMP-activated kinase subunit gamma-1</fullName>
    </submittedName>
</protein>
<keyword evidence="2" id="KW-0677">Repeat</keyword>
<dbReference type="EMBL" id="REGN01002719">
    <property type="protein sequence ID" value="RNA26536.1"/>
    <property type="molecule type" value="Genomic_DNA"/>
</dbReference>
<evidence type="ECO:0000256" key="3">
    <source>
        <dbReference type="ARBA" id="ARBA00023122"/>
    </source>
</evidence>
<dbReference type="PANTHER" id="PTHR13780">
    <property type="entry name" value="AMP-ACTIVATED PROTEIN KINASE, GAMMA REGULATORY SUBUNIT"/>
    <property type="match status" value="1"/>
</dbReference>
<evidence type="ECO:0000256" key="6">
    <source>
        <dbReference type="SAM" id="MobiDB-lite"/>
    </source>
</evidence>
<comment type="subunit">
    <text evidence="4">AMPK is a heterotrimer of an alpha catalytic subunit (PRKAA1 or PRKAA2), a beta (PRKAB1 or PRKAB2) and a gamma non-catalytic subunits (PRKAG1, PRKAG2 or PRKAG3). Interacts with FNIP1 and FNIP2.</text>
</comment>
<dbReference type="GO" id="GO:0019887">
    <property type="term" value="F:protein kinase regulator activity"/>
    <property type="evidence" value="ECO:0007669"/>
    <property type="project" value="TreeGrafter"/>
</dbReference>
<evidence type="ECO:0000256" key="2">
    <source>
        <dbReference type="ARBA" id="ARBA00022737"/>
    </source>
</evidence>
<evidence type="ECO:0000313" key="9">
    <source>
        <dbReference type="Proteomes" id="UP000276133"/>
    </source>
</evidence>
<sequence>IKNLSTYTPKFDVIDLAAEKTYNNLDITVTQALQYRQKRFDGVASCTKKETLGTIMERIVNKEVHRLVIVDEENRVKGIISLSDILTFIVLKQGEIFSQEQTLGKASSLTTSFGSTRLSPSTEHVNLSNIQSKLSPGANTVNMNDSNSSSNSRTSSPFAVANQHQSSENAIFEDDPMEAEPVK</sequence>
<keyword evidence="8" id="KW-0808">Transferase</keyword>
<comment type="caution">
    <text evidence="8">The sequence shown here is derived from an EMBL/GenBank/DDBJ whole genome shotgun (WGS) entry which is preliminary data.</text>
</comment>
<evidence type="ECO:0000259" key="7">
    <source>
        <dbReference type="PROSITE" id="PS51371"/>
    </source>
</evidence>
<dbReference type="Gene3D" id="3.10.580.10">
    <property type="entry name" value="CBS-domain"/>
    <property type="match status" value="1"/>
</dbReference>
<dbReference type="GO" id="GO:0005737">
    <property type="term" value="C:cytoplasm"/>
    <property type="evidence" value="ECO:0007669"/>
    <property type="project" value="TreeGrafter"/>
</dbReference>
<evidence type="ECO:0000256" key="5">
    <source>
        <dbReference type="PROSITE-ProRule" id="PRU00703"/>
    </source>
</evidence>
<reference evidence="8 9" key="1">
    <citation type="journal article" date="2018" name="Sci. Rep.">
        <title>Genomic signatures of local adaptation to the degree of environmental predictability in rotifers.</title>
        <authorList>
            <person name="Franch-Gras L."/>
            <person name="Hahn C."/>
            <person name="Garcia-Roger E.M."/>
            <person name="Carmona M.J."/>
            <person name="Serra M."/>
            <person name="Gomez A."/>
        </authorList>
    </citation>
    <scope>NUCLEOTIDE SEQUENCE [LARGE SCALE GENOMIC DNA]</scope>
    <source>
        <strain evidence="8">HYR1</strain>
    </source>
</reference>
<name>A0A3M7RSJ3_BRAPC</name>
<feature type="compositionally biased region" description="Acidic residues" evidence="6">
    <location>
        <begin position="171"/>
        <end position="183"/>
    </location>
</feature>
<dbReference type="SUPFAM" id="SSF54631">
    <property type="entry name" value="CBS-domain pair"/>
    <property type="match status" value="1"/>
</dbReference>
<dbReference type="OrthoDB" id="449052at2759"/>
<dbReference type="SMART" id="SM00116">
    <property type="entry name" value="CBS"/>
    <property type="match status" value="1"/>
</dbReference>
<dbReference type="AlphaFoldDB" id="A0A3M7RSJ3"/>
<dbReference type="InterPro" id="IPR050511">
    <property type="entry name" value="AMPK_gamma/SDS23_families"/>
</dbReference>
<evidence type="ECO:0000256" key="1">
    <source>
        <dbReference type="ARBA" id="ARBA00006750"/>
    </source>
</evidence>
<dbReference type="GO" id="GO:0031588">
    <property type="term" value="C:nucleotide-activated protein kinase complex"/>
    <property type="evidence" value="ECO:0007669"/>
    <property type="project" value="TreeGrafter"/>
</dbReference>
<feature type="non-terminal residue" evidence="8">
    <location>
        <position position="1"/>
    </location>
</feature>
<dbReference type="PANTHER" id="PTHR13780:SF35">
    <property type="entry name" value="LD22662P"/>
    <property type="match status" value="1"/>
</dbReference>
<dbReference type="STRING" id="10195.A0A3M7RSJ3"/>
<feature type="domain" description="CBS" evidence="7">
    <location>
        <begin position="37"/>
        <end position="96"/>
    </location>
</feature>
<dbReference type="InterPro" id="IPR046342">
    <property type="entry name" value="CBS_dom_sf"/>
</dbReference>
<accession>A0A3M7RSJ3</accession>
<organism evidence="8 9">
    <name type="scientific">Brachionus plicatilis</name>
    <name type="common">Marine rotifer</name>
    <name type="synonym">Brachionus muelleri</name>
    <dbReference type="NCBI Taxonomy" id="10195"/>
    <lineage>
        <taxon>Eukaryota</taxon>
        <taxon>Metazoa</taxon>
        <taxon>Spiralia</taxon>
        <taxon>Gnathifera</taxon>
        <taxon>Rotifera</taxon>
        <taxon>Eurotatoria</taxon>
        <taxon>Monogononta</taxon>
        <taxon>Pseudotrocha</taxon>
        <taxon>Ploima</taxon>
        <taxon>Brachionidae</taxon>
        <taxon>Brachionus</taxon>
    </lineage>
</organism>
<dbReference type="GO" id="GO:0005634">
    <property type="term" value="C:nucleus"/>
    <property type="evidence" value="ECO:0007669"/>
    <property type="project" value="TreeGrafter"/>
</dbReference>
<evidence type="ECO:0000256" key="4">
    <source>
        <dbReference type="ARBA" id="ARBA00025878"/>
    </source>
</evidence>
<gene>
    <name evidence="8" type="ORF">BpHYR1_018156</name>
</gene>
<feature type="compositionally biased region" description="Low complexity" evidence="6">
    <location>
        <begin position="139"/>
        <end position="156"/>
    </location>
</feature>